<accession>A0A3N4VC22</accession>
<evidence type="ECO:0000313" key="2">
    <source>
        <dbReference type="EMBL" id="RPE74687.1"/>
    </source>
</evidence>
<feature type="compositionally biased region" description="Basic residues" evidence="1">
    <location>
        <begin position="134"/>
        <end position="156"/>
    </location>
</feature>
<reference evidence="2 3" key="1">
    <citation type="submission" date="2018-11" db="EMBL/GenBank/DDBJ databases">
        <title>Genomic Encyclopedia of Type Strains, Phase IV (KMG-IV): sequencing the most valuable type-strain genomes for metagenomic binning, comparative biology and taxonomic classification.</title>
        <authorList>
            <person name="Goeker M."/>
        </authorList>
    </citation>
    <scope>NUCLEOTIDE SEQUENCE [LARGE SCALE GENOMIC DNA]</scope>
    <source>
        <strain evidence="2 3">DSM 25623</strain>
    </source>
</reference>
<proteinExistence type="predicted"/>
<feature type="compositionally biased region" description="Basic residues" evidence="1">
    <location>
        <begin position="85"/>
        <end position="97"/>
    </location>
</feature>
<feature type="region of interest" description="Disordered" evidence="1">
    <location>
        <begin position="68"/>
        <end position="201"/>
    </location>
</feature>
<feature type="region of interest" description="Disordered" evidence="1">
    <location>
        <begin position="232"/>
        <end position="262"/>
    </location>
</feature>
<organism evidence="2 3">
    <name type="scientific">Vulcaniibacterium tengchongense</name>
    <dbReference type="NCBI Taxonomy" id="1273429"/>
    <lineage>
        <taxon>Bacteria</taxon>
        <taxon>Pseudomonadati</taxon>
        <taxon>Pseudomonadota</taxon>
        <taxon>Gammaproteobacteria</taxon>
        <taxon>Lysobacterales</taxon>
        <taxon>Lysobacteraceae</taxon>
        <taxon>Vulcaniibacterium</taxon>
    </lineage>
</organism>
<protein>
    <submittedName>
        <fullName evidence="2">Uncharacterized protein</fullName>
    </submittedName>
</protein>
<evidence type="ECO:0000313" key="3">
    <source>
        <dbReference type="Proteomes" id="UP000269708"/>
    </source>
</evidence>
<feature type="compositionally biased region" description="Low complexity" evidence="1">
    <location>
        <begin position="177"/>
        <end position="186"/>
    </location>
</feature>
<dbReference type="AlphaFoldDB" id="A0A3N4VC22"/>
<feature type="compositionally biased region" description="Basic residues" evidence="1">
    <location>
        <begin position="167"/>
        <end position="176"/>
    </location>
</feature>
<feature type="region of interest" description="Disordered" evidence="1">
    <location>
        <begin position="1"/>
        <end position="33"/>
    </location>
</feature>
<evidence type="ECO:0000256" key="1">
    <source>
        <dbReference type="SAM" id="MobiDB-lite"/>
    </source>
</evidence>
<comment type="caution">
    <text evidence="2">The sequence shown here is derived from an EMBL/GenBank/DDBJ whole genome shotgun (WGS) entry which is preliminary data.</text>
</comment>
<dbReference type="Proteomes" id="UP000269708">
    <property type="component" value="Unassembled WGS sequence"/>
</dbReference>
<feature type="compositionally biased region" description="Pro residues" evidence="1">
    <location>
        <begin position="109"/>
        <end position="128"/>
    </location>
</feature>
<keyword evidence="3" id="KW-1185">Reference proteome</keyword>
<sequence>MRAAPAGFPAIARTPSRCPQPAVHGPRSGAGSPVLGREAAIVVLRMEDAWPVPPSFAPHSTRRLLFVTRPSPRRCTPARHEPAGRRRSRGRSPRRARTYGACRCSRCRPAPPRPPQPRAPVPGTPRPPRALLRCPRRIPRRRKPTHPPRRSARIRRLLSGDAGRGCGGRRGRRCRRGSPGPLRCPRAGSEDQADTSQDRPAHTDLHARTIEGHISSCESSYSEPMRRWRRVRRPDDVLPTGAGPPDRRLARGGPWRPSCRASRAGVYRPRSYALRARSNPTMRISTSIRS</sequence>
<name>A0A3N4VC22_9GAMM</name>
<dbReference type="EMBL" id="RKQN01000007">
    <property type="protein sequence ID" value="RPE74687.1"/>
    <property type="molecule type" value="Genomic_DNA"/>
</dbReference>
<gene>
    <name evidence="2" type="ORF">EDC50_3099</name>
</gene>